<protein>
    <submittedName>
        <fullName evidence="2">DUF342 domain-containing protein</fullName>
    </submittedName>
</protein>
<feature type="domain" description="Flagellar Assembly Protein A N-terminal region" evidence="1">
    <location>
        <begin position="84"/>
        <end position="262"/>
    </location>
</feature>
<organism evidence="2 3">
    <name type="scientific">Shewanella intestini</name>
    <dbReference type="NCBI Taxonomy" id="2017544"/>
    <lineage>
        <taxon>Bacteria</taxon>
        <taxon>Pseudomonadati</taxon>
        <taxon>Pseudomonadota</taxon>
        <taxon>Gammaproteobacteria</taxon>
        <taxon>Alteromonadales</taxon>
        <taxon>Shewanellaceae</taxon>
        <taxon>Shewanella</taxon>
    </lineage>
</organism>
<dbReference type="PANTHER" id="PTHR38032">
    <property type="entry name" value="POLYMERASE-RELATED"/>
    <property type="match status" value="1"/>
</dbReference>
<dbReference type="RefSeq" id="WP_153664737.1">
    <property type="nucleotide sequence ID" value="NZ_JAAIKR010000009.1"/>
</dbReference>
<dbReference type="InterPro" id="IPR005646">
    <property type="entry name" value="FapA"/>
</dbReference>
<accession>A0ABS5I2T3</accession>
<dbReference type="Proteomes" id="UP000811844">
    <property type="component" value="Unassembled WGS sequence"/>
</dbReference>
<dbReference type="InterPro" id="IPR046865">
    <property type="entry name" value="FapA_b_solenoid"/>
</dbReference>
<proteinExistence type="predicted"/>
<gene>
    <name evidence="2" type="ORF">G3R48_10180</name>
</gene>
<name>A0ABS5I2T3_9GAMM</name>
<dbReference type="SUPFAM" id="SSF63848">
    <property type="entry name" value="Cell-division inhibitor MinC, C-terminal domain"/>
    <property type="match status" value="1"/>
</dbReference>
<reference evidence="2 3" key="1">
    <citation type="submission" date="2020-02" db="EMBL/GenBank/DDBJ databases">
        <title>Shewanella WXL01 sp. nov., a marine bacterium isolated from green algae in Luhuitou Fringing Reef (Northern South China Sea).</title>
        <authorList>
            <person name="Wang X."/>
        </authorList>
    </citation>
    <scope>NUCLEOTIDE SEQUENCE [LARGE SCALE GENOMIC DNA]</scope>
    <source>
        <strain evidence="2 3">MCCC 1A01895</strain>
    </source>
</reference>
<dbReference type="PANTHER" id="PTHR38032:SF1">
    <property type="entry name" value="RNA-BINDING PROTEIN KHPB N-TERMINAL DOMAIN-CONTAINING PROTEIN"/>
    <property type="match status" value="1"/>
</dbReference>
<evidence type="ECO:0000313" key="2">
    <source>
        <dbReference type="EMBL" id="MBR9728338.1"/>
    </source>
</evidence>
<dbReference type="Pfam" id="PF03961">
    <property type="entry name" value="FapA"/>
    <property type="match status" value="1"/>
</dbReference>
<dbReference type="InterPro" id="IPR046866">
    <property type="entry name" value="FapA_N"/>
</dbReference>
<dbReference type="EMBL" id="JAAIKR010000009">
    <property type="protein sequence ID" value="MBR9728338.1"/>
    <property type="molecule type" value="Genomic_DNA"/>
</dbReference>
<dbReference type="Pfam" id="PF20250">
    <property type="entry name" value="FapA_N"/>
    <property type="match status" value="1"/>
</dbReference>
<sequence>MLATSVTSLSADNTQVELRIIPNTHGPVTSDDIHTCLTQPDFAKLCPNTSAIANAVDEINGIYNQPSGDHELFFIIANRKDGKVSIEVSDDKMSASMTLTSAWGGTEVTLTTVLKTLKEHNIKMGLSKPKILALIQSLAILPPGETRTGNMAKGKPAINGKNAYLVRKVPLARERLLQPQERADGSVDMRNLGSMITVKPNDILMVKHPVTEGVEGYNVHGDKLLPTQGKDVALIVGDGTAIAKNNPHHLLAIKSGQPVETQQGMQVDDTLQIKNVDVNYGHVNFQGSVLITGDVQEGMHVKATGDVTVMGFVDSANIEAKGDVIVSKGIIGRQIKESELSTTIKAKGQICAQFVQYSHLEADGNILVTKQLLHSQSYSKQTITVSDKQARRGDIVGGRAQAAKGIHAVAFGATAGTKTELYCAMDKELLKSQLKELEQSVKSLVVVGLDLEARLRKLPPKAQWQTDPGMIEQVQMMLTQKKKISAERAKEEQQQQEVLNEVNGYFNHYYIQASKHIFTNVEINLSKAKHRTHREHGPCIVKNINNEVQFNYNS</sequence>
<evidence type="ECO:0000313" key="3">
    <source>
        <dbReference type="Proteomes" id="UP000811844"/>
    </source>
</evidence>
<comment type="caution">
    <text evidence="2">The sequence shown here is derived from an EMBL/GenBank/DDBJ whole genome shotgun (WGS) entry which is preliminary data.</text>
</comment>
<keyword evidence="3" id="KW-1185">Reference proteome</keyword>
<dbReference type="InterPro" id="IPR036145">
    <property type="entry name" value="MinC_C_sf"/>
</dbReference>
<evidence type="ECO:0000259" key="1">
    <source>
        <dbReference type="Pfam" id="PF20250"/>
    </source>
</evidence>